<comment type="caution">
    <text evidence="1">The sequence shown here is derived from an EMBL/GenBank/DDBJ whole genome shotgun (WGS) entry which is preliminary data.</text>
</comment>
<dbReference type="RefSeq" id="WP_097356229.1">
    <property type="nucleotide sequence ID" value="NZ_CAWNJE010000006.1"/>
</dbReference>
<sequence length="174" mass="19529">MTRKKTLILVGTLFILPVVLAQLVLEFGWYNKGVMNNGILLYPSEKVGWLQQSGQWRLVYTFPSFCDAQCESALFQLTQSLIAVGTERDRVSSIVLMPTEQSIDDIKIGYQNISSLQHAFLSALPYSENAIYIVDPFNNLIMAYPVPQGKVAQITQGKGLLSDLRVLMKLSKLR</sequence>
<reference evidence="2" key="1">
    <citation type="submission" date="2017-04" db="EMBL/GenBank/DDBJ databases">
        <title>Genome evolution of the luminous symbionts of deep sea anglerfish.</title>
        <authorList>
            <person name="Hendry T.A."/>
        </authorList>
    </citation>
    <scope>NUCLEOTIDE SEQUENCE [LARGE SCALE GENOMIC DNA]</scope>
</reference>
<accession>A0A2A5T4Y4</accession>
<gene>
    <name evidence="1" type="ORF">BTN49_1209</name>
</gene>
<proteinExistence type="predicted"/>
<evidence type="ECO:0008006" key="3">
    <source>
        <dbReference type="Google" id="ProtNLM"/>
    </source>
</evidence>
<dbReference type="GeneID" id="66951437"/>
<protein>
    <recommendedName>
        <fullName evidence="3">Cytochrome oxidase biogenesis protein Sco1/SenC/PrrC, copper metallochaperone</fullName>
    </recommendedName>
</protein>
<dbReference type="Proteomes" id="UP000219020">
    <property type="component" value="Unassembled WGS sequence"/>
</dbReference>
<evidence type="ECO:0000313" key="1">
    <source>
        <dbReference type="EMBL" id="PCS23213.1"/>
    </source>
</evidence>
<evidence type="ECO:0000313" key="2">
    <source>
        <dbReference type="Proteomes" id="UP000219020"/>
    </source>
</evidence>
<name>A0A2A5T4Y4_9GAMM</name>
<dbReference type="AlphaFoldDB" id="A0A2A5T4Y4"/>
<keyword evidence="2" id="KW-1185">Reference proteome</keyword>
<organism evidence="1 2">
    <name type="scientific">Candidatus Enterovibrio escicola</name>
    <dbReference type="NCBI Taxonomy" id="1927127"/>
    <lineage>
        <taxon>Bacteria</taxon>
        <taxon>Pseudomonadati</taxon>
        <taxon>Pseudomonadota</taxon>
        <taxon>Gammaproteobacteria</taxon>
        <taxon>Vibrionales</taxon>
        <taxon>Vibrionaceae</taxon>
        <taxon>Enterovibrio</taxon>
    </lineage>
</organism>
<dbReference type="EMBL" id="NBYY01000011">
    <property type="protein sequence ID" value="PCS23213.1"/>
    <property type="molecule type" value="Genomic_DNA"/>
</dbReference>